<protein>
    <submittedName>
        <fullName evidence="1">Uncharacterized protein</fullName>
    </submittedName>
</protein>
<comment type="caution">
    <text evidence="1">The sequence shown here is derived from an EMBL/GenBank/DDBJ whole genome shotgun (WGS) entry which is preliminary data.</text>
</comment>
<evidence type="ECO:0000313" key="1">
    <source>
        <dbReference type="EMBL" id="MEJ8662156.1"/>
    </source>
</evidence>
<reference evidence="1" key="1">
    <citation type="submission" date="2024-03" db="EMBL/GenBank/DDBJ databases">
        <title>Novel Streptomyces species of biotechnological and ecological value are a feature of Machair soil.</title>
        <authorList>
            <person name="Prole J.R."/>
            <person name="Goodfellow M."/>
            <person name="Allenby N."/>
            <person name="Ward A.C."/>
        </authorList>
    </citation>
    <scope>NUCLEOTIDE SEQUENCE</scope>
    <source>
        <strain evidence="1">MS1.AVA.4</strain>
    </source>
</reference>
<organism evidence="1 2">
    <name type="scientific">Streptomyces pratisoli</name>
    <dbReference type="NCBI Taxonomy" id="3139917"/>
    <lineage>
        <taxon>Bacteria</taxon>
        <taxon>Bacillati</taxon>
        <taxon>Actinomycetota</taxon>
        <taxon>Actinomycetes</taxon>
        <taxon>Kitasatosporales</taxon>
        <taxon>Streptomycetaceae</taxon>
        <taxon>Streptomyces</taxon>
    </lineage>
</organism>
<keyword evidence="2" id="KW-1185">Reference proteome</keyword>
<proteinExistence type="predicted"/>
<dbReference type="Proteomes" id="UP001375539">
    <property type="component" value="Unassembled WGS sequence"/>
</dbReference>
<sequence length="115" mass="12019">MQHNQQPQYQPPQYPGPPIPPPPQPKKNQAGKIIGLGCLGIVAFVVFLAACAAILDPDTTTTRSTPRATTTPTPTTSCLSTKPTAPAGEPITKYDAKILMAPVTCAPKAAESTPK</sequence>
<name>A0ACC6QUT0_9ACTN</name>
<gene>
    <name evidence="1" type="ORF">WKI58_37755</name>
</gene>
<evidence type="ECO:0000313" key="2">
    <source>
        <dbReference type="Proteomes" id="UP001375539"/>
    </source>
</evidence>
<dbReference type="EMBL" id="JBBKAI010000002">
    <property type="protein sequence ID" value="MEJ8662156.1"/>
    <property type="molecule type" value="Genomic_DNA"/>
</dbReference>
<accession>A0ACC6QUT0</accession>